<feature type="domain" description="Trimeric autotransporter adhesin YadA-like stalk" evidence="13">
    <location>
        <begin position="1347"/>
        <end position="1379"/>
    </location>
</feature>
<feature type="domain" description="Trimeric autotransporter adhesin YadA-like head" evidence="12">
    <location>
        <begin position="411"/>
        <end position="435"/>
    </location>
</feature>
<feature type="domain" description="Trimeric autotransporter adhesin YadA-like stalk" evidence="13">
    <location>
        <begin position="1204"/>
        <end position="1232"/>
    </location>
</feature>
<keyword evidence="7" id="KW-0732">Signal</keyword>
<evidence type="ECO:0000256" key="3">
    <source>
        <dbReference type="ARBA" id="ARBA00005848"/>
    </source>
</evidence>
<dbReference type="Pfam" id="PF05658">
    <property type="entry name" value="YadA_head"/>
    <property type="match status" value="13"/>
</dbReference>
<feature type="domain" description="Trimeric autotransporter adhesin YadA-like stalk" evidence="13">
    <location>
        <begin position="555"/>
        <end position="593"/>
    </location>
</feature>
<dbReference type="InterPro" id="IPR011049">
    <property type="entry name" value="Serralysin-like_metalloprot_C"/>
</dbReference>
<dbReference type="InterPro" id="IPR024973">
    <property type="entry name" value="ESPR"/>
</dbReference>
<evidence type="ECO:0000259" key="12">
    <source>
        <dbReference type="Pfam" id="PF05658"/>
    </source>
</evidence>
<gene>
    <name evidence="15" type="ORF">A9Y76_24090</name>
</gene>
<evidence type="ECO:0000256" key="2">
    <source>
        <dbReference type="ARBA" id="ARBA00004442"/>
    </source>
</evidence>
<accession>A0A192A5B1</accession>
<keyword evidence="4" id="KW-0813">Transport</keyword>
<dbReference type="InterPro" id="IPR045584">
    <property type="entry name" value="Pilin-like"/>
</dbReference>
<feature type="domain" description="Trimeric autotransporter adhesin YadA-like head" evidence="12">
    <location>
        <begin position="68"/>
        <end position="79"/>
    </location>
</feature>
<dbReference type="SUPFAM" id="SSF54523">
    <property type="entry name" value="Pili subunits"/>
    <property type="match status" value="1"/>
</dbReference>
<feature type="domain" description="Trimeric autotransporter adhesin YadA-like stalk" evidence="13">
    <location>
        <begin position="675"/>
        <end position="717"/>
    </location>
</feature>
<dbReference type="GO" id="GO:0009986">
    <property type="term" value="C:cell surface"/>
    <property type="evidence" value="ECO:0007669"/>
    <property type="project" value="UniProtKB-SubCell"/>
</dbReference>
<feature type="domain" description="Trimeric autotransporter adhesin YadA-like head" evidence="12">
    <location>
        <begin position="218"/>
        <end position="239"/>
    </location>
</feature>
<feature type="domain" description="Trimeric autotransporter adhesin YadA-like stalk" evidence="13">
    <location>
        <begin position="315"/>
        <end position="352"/>
    </location>
</feature>
<dbReference type="GO" id="GO:0009279">
    <property type="term" value="C:cell outer membrane"/>
    <property type="evidence" value="ECO:0007669"/>
    <property type="project" value="UniProtKB-SubCell"/>
</dbReference>
<feature type="domain" description="ESPR" evidence="14">
    <location>
        <begin position="1"/>
        <end position="46"/>
    </location>
</feature>
<evidence type="ECO:0000259" key="14">
    <source>
        <dbReference type="Pfam" id="PF13018"/>
    </source>
</evidence>
<dbReference type="Gene3D" id="6.10.250.2040">
    <property type="match status" value="2"/>
</dbReference>
<evidence type="ECO:0000313" key="16">
    <source>
        <dbReference type="Proteomes" id="UP000078572"/>
    </source>
</evidence>
<feature type="domain" description="Trimeric autotransporter adhesin YadA-like head" evidence="12">
    <location>
        <begin position="774"/>
        <end position="800"/>
    </location>
</feature>
<feature type="domain" description="Trimeric autotransporter adhesin YadA-like stalk" evidence="13">
    <location>
        <begin position="1084"/>
        <end position="1107"/>
    </location>
</feature>
<feature type="domain" description="Trimeric autotransporter adhesin YadA-like stalk" evidence="13">
    <location>
        <begin position="1146"/>
        <end position="1169"/>
    </location>
</feature>
<feature type="domain" description="Trimeric autotransporter adhesin YadA-like head" evidence="12">
    <location>
        <begin position="836"/>
        <end position="858"/>
    </location>
</feature>
<feature type="domain" description="Trimeric autotransporter adhesin YadA-like head" evidence="12">
    <location>
        <begin position="1301"/>
        <end position="1327"/>
    </location>
</feature>
<reference evidence="16" key="1">
    <citation type="submission" date="2016-06" db="EMBL/GenBank/DDBJ databases">
        <authorList>
            <person name="Xu Y."/>
            <person name="Nagy A."/>
            <person name="Yan X."/>
            <person name="Kim S.W."/>
            <person name="Haley B."/>
            <person name="Liu N.T."/>
            <person name="Nou X."/>
        </authorList>
    </citation>
    <scope>NUCLEOTIDE SEQUENCE [LARGE SCALE GENOMIC DNA]</scope>
    <source>
        <strain evidence="16">ATCC 49129</strain>
    </source>
</reference>
<keyword evidence="8" id="KW-0653">Protein transport</keyword>
<dbReference type="Pfam" id="PF03895">
    <property type="entry name" value="YadA_anchor"/>
    <property type="match status" value="1"/>
</dbReference>
<comment type="subcellular location">
    <subcellularLocation>
        <location evidence="2">Cell outer membrane</location>
    </subcellularLocation>
    <subcellularLocation>
        <location evidence="1">Cell surface</location>
    </subcellularLocation>
</comment>
<feature type="domain" description="Trimeric autotransporter adhesin YadA-like stalk" evidence="13">
    <location>
        <begin position="983"/>
        <end position="1026"/>
    </location>
</feature>
<dbReference type="RefSeq" id="WP_064808246.1">
    <property type="nucleotide sequence ID" value="NZ_CP016023.1"/>
</dbReference>
<feature type="domain" description="Trimeric autotransporter adhesin YadA-like C-terminal membrane anchor" evidence="11">
    <location>
        <begin position="1407"/>
        <end position="1465"/>
    </location>
</feature>
<feature type="domain" description="Trimeric autotransporter adhesin YadA-like head" evidence="12">
    <location>
        <begin position="874"/>
        <end position="900"/>
    </location>
</feature>
<dbReference type="GeneID" id="61529128"/>
<dbReference type="InterPro" id="IPR008640">
    <property type="entry name" value="Adhesin_Head_dom"/>
</dbReference>
<dbReference type="GO" id="GO:0015031">
    <property type="term" value="P:protein transport"/>
    <property type="evidence" value="ECO:0007669"/>
    <property type="project" value="UniProtKB-KW"/>
</dbReference>
<evidence type="ECO:0000256" key="8">
    <source>
        <dbReference type="ARBA" id="ARBA00022927"/>
    </source>
</evidence>
<feature type="domain" description="Trimeric autotransporter adhesin YadA-like head" evidence="12">
    <location>
        <begin position="473"/>
        <end position="495"/>
    </location>
</feature>
<dbReference type="SUPFAM" id="SSF101967">
    <property type="entry name" value="Adhesin YadA, collagen-binding domain"/>
    <property type="match status" value="8"/>
</dbReference>
<dbReference type="EMBL" id="CP016023">
    <property type="protein sequence ID" value="ANJ75574.1"/>
    <property type="molecule type" value="Genomic_DNA"/>
</dbReference>
<dbReference type="Gene3D" id="1.20.5.2280">
    <property type="match status" value="1"/>
</dbReference>
<evidence type="ECO:0000256" key="7">
    <source>
        <dbReference type="ARBA" id="ARBA00022729"/>
    </source>
</evidence>
<feature type="domain" description="Trimeric autotransporter adhesin YadA-like head" evidence="12">
    <location>
        <begin position="526"/>
        <end position="549"/>
    </location>
</feature>
<feature type="domain" description="Trimeric autotransporter adhesin YadA-like head" evidence="12">
    <location>
        <begin position="241"/>
        <end position="267"/>
    </location>
</feature>
<evidence type="ECO:0000256" key="6">
    <source>
        <dbReference type="ARBA" id="ARBA00022692"/>
    </source>
</evidence>
<dbReference type="Gene3D" id="6.10.250.2030">
    <property type="match status" value="2"/>
</dbReference>
<sequence>MNKTYRTLFNAATGTWVAASEIAKGRKKTSRSVVAAAALTLVGASSGVFAQTTATNPAGTITGGGSANSIAIGQNSTASCGVAAAGALKNSAYVDGTCIQGSAFGNAAVATQGGTAIGDSATTSGFYGTAVGAYSVAGTHATALGTSAMATAQDSVAVGVNANANQWGAIALGSAANGTTQYATALGAGASAVGTKGATAMGWRASADSGTTANAWSATAVGTNSIAAGDGATAFGDSAHAQGDRTAAFGRAANATANQATAFGSNTKASAAASTAIGYNAQATGVNSTAIGANSTTSRDNTVSIGNVGGERNLINVADGTEDTDAVNLSQLKSNAQSVATALGGGATVNPDGTVTAPSYTVQGNTYNNVGGALGAVDTNITNLQNSLTKGTRYFQATGLNDGTDNANAAAPNAVAIGSNAYARTIRSVAIGTGATTTASTGRVSNTNGSVPGYTGQSITNTAVGASSYASSGSTALGDTAKASGIASVAIGPYSTASSNFGVATGFGAQATGANSTALGANAQAQNAYSVALGLNSIADRDNSVSVGSAGSERQITNVAAGTAATDAVNVSQLHGANASVAAALGGESVVNPDGTVSAPSYTVDGTTVHNVGDAITNLDGRASQNSKDIADLTDNLTSGSIGLVQQDADSRAITVAKDTDGNLVDFTGKAGARQLTGVADGAVAANSLDAINGGQLHGVSTSVANALGGNSEVNPDGTVSAPNYTVQGNTYNNVGGALGAVDTSITNLQNNLTKGTRYFQANGLNNGTDNAIASAPNSVAIGSNANAKSLRAVAIGAGATTDVTTIRVNGTVPPGYTGQQITNTAVGSNSQAFRGSTALGDGANASGQVSVAIGPYSVASGNFGIAAGFGAQAAGASSMALGVSAQAQNAYSVALGKGSIADRDNSVSVGSAGNERQITNVAAGTAATDAVNVSQLHELTDNLSSGSIGLVQQDTDSRNITVAAGTDGTVVDFTGTAGARTLTGVADGKVADGSTDAVNGSQLYATNQQVAKNTGDISTINTNVTDLDGRVTTNATNITNLQKQIGDGSVGLVQQDPTTRNITVAAGTDGAVVDFTGTAGARKLTGVANGMDDHDAVNVSQLKQTGLIDNKGNALAAVTYDVNADGSPNYGSVTLGGQNAAGPVQLHNVADGTAATDAVNLRQLQRTGLVDQNGNTLDAVTYDAGSNRTSVTFGSPDAPVLLSNVRAGMADMDAANVGQLRGLAGALGGGAAIGSDGAFINPSYTLNNVTYTNVGDALSGLATAIGDTGDRVTVVEKVISTGEVNAHVVTSGDQANAATATGDNAVAVGAGASASNNNSVALGAGSTTTRDNTVSVGSVGAERIVANVADAVQDTDAVNKRTMDTAVAGAKSYTDQQVGMVQQALGDVSRKAYSGIAGATALTMIPDVDVGKTVAVGVGVGSYQGYAASAIGVSARLSERIKVKMGASMSGAGTTYGAGALYQW</sequence>
<comment type="similarity">
    <text evidence="3">Belongs to the autotransporter-2 (AT-2) (TC 1.B.40) family.</text>
</comment>
<feature type="domain" description="Trimeric autotransporter adhesin YadA-like head" evidence="12">
    <location>
        <begin position="138"/>
        <end position="162"/>
    </location>
</feature>
<dbReference type="CDD" id="cd12820">
    <property type="entry name" value="LbR_YadA-like"/>
    <property type="match status" value="1"/>
</dbReference>
<dbReference type="InterPro" id="IPR005594">
    <property type="entry name" value="YadA_C"/>
</dbReference>
<evidence type="ECO:0000313" key="15">
    <source>
        <dbReference type="EMBL" id="ANJ75574.1"/>
    </source>
</evidence>
<dbReference type="InterPro" id="IPR008635">
    <property type="entry name" value="Coiled_stalk_dom"/>
</dbReference>
<keyword evidence="16" id="KW-1185">Reference proteome</keyword>
<feature type="domain" description="Trimeric autotransporter adhesin YadA-like head" evidence="12">
    <location>
        <begin position="500"/>
        <end position="523"/>
    </location>
</feature>
<dbReference type="Proteomes" id="UP000078572">
    <property type="component" value="Chromosome 2"/>
</dbReference>
<evidence type="ECO:0000259" key="13">
    <source>
        <dbReference type="Pfam" id="PF05662"/>
    </source>
</evidence>
<evidence type="ECO:0000256" key="5">
    <source>
        <dbReference type="ARBA" id="ARBA00022452"/>
    </source>
</evidence>
<evidence type="ECO:0000256" key="1">
    <source>
        <dbReference type="ARBA" id="ARBA00004241"/>
    </source>
</evidence>
<keyword evidence="9" id="KW-0472">Membrane</keyword>
<dbReference type="STRING" id="190721.ACS15_5226"/>
<dbReference type="OrthoDB" id="8929879at2"/>
<evidence type="ECO:0000256" key="4">
    <source>
        <dbReference type="ARBA" id="ARBA00022448"/>
    </source>
</evidence>
<dbReference type="Gene3D" id="2.150.10.10">
    <property type="entry name" value="Serralysin-like metalloprotease, C-terminal"/>
    <property type="match status" value="4"/>
</dbReference>
<keyword evidence="6" id="KW-0812">Transmembrane</keyword>
<protein>
    <submittedName>
        <fullName evidence="15">Uncharacterized protein</fullName>
    </submittedName>
</protein>
<dbReference type="Gene3D" id="2.60.40.4050">
    <property type="match status" value="1"/>
</dbReference>
<proteinExistence type="inferred from homology"/>
<dbReference type="Gene3D" id="1.20.5.170">
    <property type="match status" value="3"/>
</dbReference>
<evidence type="ECO:0000256" key="10">
    <source>
        <dbReference type="ARBA" id="ARBA00023237"/>
    </source>
</evidence>
<name>A0A192A5B1_9RALS</name>
<keyword evidence="10" id="KW-0998">Cell outer membrane</keyword>
<evidence type="ECO:0000256" key="9">
    <source>
        <dbReference type="ARBA" id="ARBA00023136"/>
    </source>
</evidence>
<evidence type="ECO:0000259" key="11">
    <source>
        <dbReference type="Pfam" id="PF03895"/>
    </source>
</evidence>
<dbReference type="Pfam" id="PF05662">
    <property type="entry name" value="YadA_stalk"/>
    <property type="match status" value="9"/>
</dbReference>
<feature type="domain" description="Trimeric autotransporter adhesin YadA-like stalk" evidence="13">
    <location>
        <begin position="918"/>
        <end position="947"/>
    </location>
</feature>
<dbReference type="Gene3D" id="3.30.1300.30">
    <property type="entry name" value="GSPII I/J protein-like"/>
    <property type="match status" value="1"/>
</dbReference>
<dbReference type="Pfam" id="PF13018">
    <property type="entry name" value="ESPR"/>
    <property type="match status" value="1"/>
</dbReference>
<feature type="domain" description="Trimeric autotransporter adhesin YadA-like head" evidence="12">
    <location>
        <begin position="269"/>
        <end position="295"/>
    </location>
</feature>
<organism evidence="15 16">
    <name type="scientific">Ralstonia insidiosa</name>
    <dbReference type="NCBI Taxonomy" id="190721"/>
    <lineage>
        <taxon>Bacteria</taxon>
        <taxon>Pseudomonadati</taxon>
        <taxon>Pseudomonadota</taxon>
        <taxon>Betaproteobacteria</taxon>
        <taxon>Burkholderiales</taxon>
        <taxon>Burkholderiaceae</taxon>
        <taxon>Ralstonia</taxon>
    </lineage>
</organism>
<keyword evidence="5" id="KW-1134">Transmembrane beta strand</keyword>